<proteinExistence type="predicted"/>
<dbReference type="AlphaFoldDB" id="A0A392SIB1"/>
<reference evidence="1 2" key="1">
    <citation type="journal article" date="2018" name="Front. Plant Sci.">
        <title>Red Clover (Trifolium pratense) and Zigzag Clover (T. medium) - A Picture of Genomic Similarities and Differences.</title>
        <authorList>
            <person name="Dluhosova J."/>
            <person name="Istvanek J."/>
            <person name="Nedelnik J."/>
            <person name="Repkova J."/>
        </authorList>
    </citation>
    <scope>NUCLEOTIDE SEQUENCE [LARGE SCALE GENOMIC DNA]</scope>
    <source>
        <strain evidence="2">cv. 10/8</strain>
        <tissue evidence="1">Leaf</tissue>
    </source>
</reference>
<keyword evidence="2" id="KW-1185">Reference proteome</keyword>
<feature type="non-terminal residue" evidence="1">
    <location>
        <position position="1"/>
    </location>
</feature>
<evidence type="ECO:0000313" key="2">
    <source>
        <dbReference type="Proteomes" id="UP000265520"/>
    </source>
</evidence>
<name>A0A392SIB1_9FABA</name>
<dbReference type="Proteomes" id="UP000265520">
    <property type="component" value="Unassembled WGS sequence"/>
</dbReference>
<protein>
    <submittedName>
        <fullName evidence="1">Uncharacterized protein</fullName>
    </submittedName>
</protein>
<evidence type="ECO:0000313" key="1">
    <source>
        <dbReference type="EMBL" id="MCI48202.1"/>
    </source>
</evidence>
<sequence>RHCSEIELQRQNIQSLLSASRVCYLRLVGRILQRRLSALASLGYSFA</sequence>
<accession>A0A392SIB1</accession>
<dbReference type="EMBL" id="LXQA010382993">
    <property type="protein sequence ID" value="MCI48202.1"/>
    <property type="molecule type" value="Genomic_DNA"/>
</dbReference>
<organism evidence="1 2">
    <name type="scientific">Trifolium medium</name>
    <dbReference type="NCBI Taxonomy" id="97028"/>
    <lineage>
        <taxon>Eukaryota</taxon>
        <taxon>Viridiplantae</taxon>
        <taxon>Streptophyta</taxon>
        <taxon>Embryophyta</taxon>
        <taxon>Tracheophyta</taxon>
        <taxon>Spermatophyta</taxon>
        <taxon>Magnoliopsida</taxon>
        <taxon>eudicotyledons</taxon>
        <taxon>Gunneridae</taxon>
        <taxon>Pentapetalae</taxon>
        <taxon>rosids</taxon>
        <taxon>fabids</taxon>
        <taxon>Fabales</taxon>
        <taxon>Fabaceae</taxon>
        <taxon>Papilionoideae</taxon>
        <taxon>50 kb inversion clade</taxon>
        <taxon>NPAAA clade</taxon>
        <taxon>Hologalegina</taxon>
        <taxon>IRL clade</taxon>
        <taxon>Trifolieae</taxon>
        <taxon>Trifolium</taxon>
    </lineage>
</organism>
<comment type="caution">
    <text evidence="1">The sequence shown here is derived from an EMBL/GenBank/DDBJ whole genome shotgun (WGS) entry which is preliminary data.</text>
</comment>